<reference evidence="2" key="1">
    <citation type="submission" date="2020-07" db="EMBL/GenBank/DDBJ databases">
        <title>Complete genome sequencing of Coprobacter sp. strain 2CBH44.</title>
        <authorList>
            <person name="Sakamoto M."/>
            <person name="Murakami T."/>
            <person name="Mori H."/>
        </authorList>
    </citation>
    <scope>NUCLEOTIDE SEQUENCE [LARGE SCALE GENOMIC DNA]</scope>
    <source>
        <strain evidence="2">2CBH44</strain>
    </source>
</reference>
<organism evidence="1 2">
    <name type="scientific">Coprobacter secundus subsp. similis</name>
    <dbReference type="NCBI Taxonomy" id="2751153"/>
    <lineage>
        <taxon>Bacteria</taxon>
        <taxon>Pseudomonadati</taxon>
        <taxon>Bacteroidota</taxon>
        <taxon>Bacteroidia</taxon>
        <taxon>Bacteroidales</taxon>
        <taxon>Barnesiellaceae</taxon>
        <taxon>Coprobacter</taxon>
    </lineage>
</organism>
<dbReference type="InterPro" id="IPR042099">
    <property type="entry name" value="ANL_N_sf"/>
</dbReference>
<dbReference type="AlphaFoldDB" id="A0A7G1I0I3"/>
<dbReference type="Proteomes" id="UP000594042">
    <property type="component" value="Chromosome"/>
</dbReference>
<dbReference type="InterPro" id="IPR053158">
    <property type="entry name" value="CapK_Type1_Caps_Biosynth"/>
</dbReference>
<dbReference type="PANTHER" id="PTHR36932:SF1">
    <property type="entry name" value="CAPSULAR POLYSACCHARIDE BIOSYNTHESIS PROTEIN"/>
    <property type="match status" value="1"/>
</dbReference>
<sequence length="430" mass="50768">MIHKILYKCFERYKNPSLDSYYKFLLESDFWSLEKLEEYQFLKCRDFLSFAYTYSDYYRDLFDECRFSPASMTSLQDLKNIPVLEKSTLLRLNGKIQSKYPFKKLFLSETSGSTGQPMRFYRNEEWVSQHRASIFRGHSWYGLERWDRNGLFWGYNLARNKRWKIRILDYFQNSYRFFSYKEEDLLHFIRHLGKASYLQGYSSMIYEVAKMVNRGEMKKDFSLKMVKGTSEKIYDSYKSEVNTAFGQKLISEYGAAEAGIIAFECPCGSMHINMESVIVEEENGEIIVTNLLSKSFPIIRYKLGDSVILADAKYKCPCGRQHPVLLDVVGRVGSIIYGREHKYPSLTLYYVFKNLLLKFNICLNYQGVQYQKGSLELRLEQPDTGYEPVLRDELKKYFADDLDIKILYSQSIHTYKGKLRDFVSKVNIKE</sequence>
<dbReference type="EMBL" id="AP023322">
    <property type="protein sequence ID" value="BCI64274.1"/>
    <property type="molecule type" value="Genomic_DNA"/>
</dbReference>
<accession>A0A7G1I0I3</accession>
<dbReference type="SUPFAM" id="SSF56801">
    <property type="entry name" value="Acetyl-CoA synthetase-like"/>
    <property type="match status" value="1"/>
</dbReference>
<name>A0A7G1I0I3_9BACT</name>
<evidence type="ECO:0000313" key="2">
    <source>
        <dbReference type="Proteomes" id="UP000594042"/>
    </source>
</evidence>
<proteinExistence type="predicted"/>
<gene>
    <name evidence="1" type="ORF">Cop2CBH44_26270</name>
</gene>
<dbReference type="Gene3D" id="3.40.50.12780">
    <property type="entry name" value="N-terminal domain of ligase-like"/>
    <property type="match status" value="1"/>
</dbReference>
<dbReference type="PANTHER" id="PTHR36932">
    <property type="entry name" value="CAPSULAR POLYSACCHARIDE BIOSYNTHESIS PROTEIN"/>
    <property type="match status" value="1"/>
</dbReference>
<dbReference type="RefSeq" id="WP_200754981.1">
    <property type="nucleotide sequence ID" value="NZ_AP023322.1"/>
</dbReference>
<keyword evidence="2" id="KW-1185">Reference proteome</keyword>
<dbReference type="KEGG" id="copr:Cop2CBH44_26270"/>
<protein>
    <submittedName>
        <fullName evidence="1">Capsular polysaccharide biosynthesis protein CapK</fullName>
    </submittedName>
</protein>
<evidence type="ECO:0000313" key="1">
    <source>
        <dbReference type="EMBL" id="BCI64274.1"/>
    </source>
</evidence>